<dbReference type="GO" id="GO:0000976">
    <property type="term" value="F:transcription cis-regulatory region binding"/>
    <property type="evidence" value="ECO:0007669"/>
    <property type="project" value="TreeGrafter"/>
</dbReference>
<keyword evidence="1" id="KW-0805">Transcription regulation</keyword>
<organism evidence="6">
    <name type="scientific">Streptomyces sp. R11</name>
    <dbReference type="NCBI Taxonomy" id="3238625"/>
    <lineage>
        <taxon>Bacteria</taxon>
        <taxon>Bacillati</taxon>
        <taxon>Actinomycetota</taxon>
        <taxon>Actinomycetes</taxon>
        <taxon>Kitasatosporales</taxon>
        <taxon>Streptomycetaceae</taxon>
        <taxon>Streptomyces</taxon>
    </lineage>
</organism>
<accession>A0AB39N6I7</accession>
<proteinExistence type="predicted"/>
<evidence type="ECO:0000256" key="1">
    <source>
        <dbReference type="ARBA" id="ARBA00023015"/>
    </source>
</evidence>
<feature type="DNA-binding region" description="H-T-H motif" evidence="4">
    <location>
        <begin position="36"/>
        <end position="55"/>
    </location>
</feature>
<dbReference type="SUPFAM" id="SSF48498">
    <property type="entry name" value="Tetracyclin repressor-like, C-terminal domain"/>
    <property type="match status" value="1"/>
</dbReference>
<gene>
    <name evidence="6" type="ORF">AB5J55_32615</name>
</gene>
<dbReference type="PANTHER" id="PTHR30055:SF234">
    <property type="entry name" value="HTH-TYPE TRANSCRIPTIONAL REGULATOR BETI"/>
    <property type="match status" value="1"/>
</dbReference>
<dbReference type="PROSITE" id="PS50977">
    <property type="entry name" value="HTH_TETR_2"/>
    <property type="match status" value="1"/>
</dbReference>
<dbReference type="AlphaFoldDB" id="A0AB39N6I7"/>
<dbReference type="PRINTS" id="PR00455">
    <property type="entry name" value="HTHTETR"/>
</dbReference>
<evidence type="ECO:0000256" key="4">
    <source>
        <dbReference type="PROSITE-ProRule" id="PRU00335"/>
    </source>
</evidence>
<reference evidence="6" key="1">
    <citation type="submission" date="2024-07" db="EMBL/GenBank/DDBJ databases">
        <authorList>
            <person name="Yu S.T."/>
        </authorList>
    </citation>
    <scope>NUCLEOTIDE SEQUENCE</scope>
    <source>
        <strain evidence="6">R11</strain>
    </source>
</reference>
<evidence type="ECO:0000256" key="2">
    <source>
        <dbReference type="ARBA" id="ARBA00023125"/>
    </source>
</evidence>
<evidence type="ECO:0000256" key="3">
    <source>
        <dbReference type="ARBA" id="ARBA00023163"/>
    </source>
</evidence>
<dbReference type="RefSeq" id="WP_369274037.1">
    <property type="nucleotide sequence ID" value="NZ_CP163432.1"/>
</dbReference>
<dbReference type="InterPro" id="IPR050109">
    <property type="entry name" value="HTH-type_TetR-like_transc_reg"/>
</dbReference>
<dbReference type="InterPro" id="IPR036271">
    <property type="entry name" value="Tet_transcr_reg_TetR-rel_C_sf"/>
</dbReference>
<dbReference type="Pfam" id="PF00440">
    <property type="entry name" value="TetR_N"/>
    <property type="match status" value="1"/>
</dbReference>
<protein>
    <submittedName>
        <fullName evidence="6">TetR family transcriptional regulator</fullName>
    </submittedName>
</protein>
<dbReference type="InterPro" id="IPR023772">
    <property type="entry name" value="DNA-bd_HTH_TetR-type_CS"/>
</dbReference>
<keyword evidence="2 4" id="KW-0238">DNA-binding</keyword>
<keyword evidence="3" id="KW-0804">Transcription</keyword>
<name>A0AB39N6I7_9ACTN</name>
<dbReference type="EMBL" id="CP163432">
    <property type="protein sequence ID" value="XDQ14053.1"/>
    <property type="molecule type" value="Genomic_DNA"/>
</dbReference>
<evidence type="ECO:0000313" key="6">
    <source>
        <dbReference type="EMBL" id="XDQ14053.1"/>
    </source>
</evidence>
<feature type="domain" description="HTH tetR-type" evidence="5">
    <location>
        <begin position="13"/>
        <end position="73"/>
    </location>
</feature>
<dbReference type="PROSITE" id="PS01081">
    <property type="entry name" value="HTH_TETR_1"/>
    <property type="match status" value="1"/>
</dbReference>
<dbReference type="SUPFAM" id="SSF46689">
    <property type="entry name" value="Homeodomain-like"/>
    <property type="match status" value="1"/>
</dbReference>
<dbReference type="GO" id="GO:0003700">
    <property type="term" value="F:DNA-binding transcription factor activity"/>
    <property type="evidence" value="ECO:0007669"/>
    <property type="project" value="TreeGrafter"/>
</dbReference>
<dbReference type="Gene3D" id="1.10.357.10">
    <property type="entry name" value="Tetracycline Repressor, domain 2"/>
    <property type="match status" value="1"/>
</dbReference>
<dbReference type="InterPro" id="IPR001647">
    <property type="entry name" value="HTH_TetR"/>
</dbReference>
<dbReference type="InterPro" id="IPR009057">
    <property type="entry name" value="Homeodomain-like_sf"/>
</dbReference>
<sequence length="201" mass="20814">MSAPPGAPPPPRRRGRELLLAAATALFHERGYDATSMSDLADRLGVTKGALYRHVKNKAELLHAVTAPARTTVRALLAASTPPHDRPVETLAALLRGLADAVSGDPAGHALFWGTHPWTGREAPDAVCRDAVVRRLTELLELAAAQGDVRGDIAPALAARLLLGAVVGPGSPSDAPRVPPSASVVGLLLDGPVRRSLAGIS</sequence>
<dbReference type="PANTHER" id="PTHR30055">
    <property type="entry name" value="HTH-TYPE TRANSCRIPTIONAL REGULATOR RUTR"/>
    <property type="match status" value="1"/>
</dbReference>
<evidence type="ECO:0000259" key="5">
    <source>
        <dbReference type="PROSITE" id="PS50977"/>
    </source>
</evidence>